<evidence type="ECO:0000313" key="2">
    <source>
        <dbReference type="EMBL" id="STZ66682.1"/>
    </source>
</evidence>
<dbReference type="Pfam" id="PF21818">
    <property type="entry name" value="DUF6884"/>
    <property type="match status" value="1"/>
</dbReference>
<organism evidence="2 3">
    <name type="scientific">Neisseria elongata</name>
    <dbReference type="NCBI Taxonomy" id="495"/>
    <lineage>
        <taxon>Bacteria</taxon>
        <taxon>Pseudomonadati</taxon>
        <taxon>Pseudomonadota</taxon>
        <taxon>Betaproteobacteria</taxon>
        <taxon>Neisseriales</taxon>
        <taxon>Neisseriaceae</taxon>
        <taxon>Neisseria</taxon>
    </lineage>
</organism>
<dbReference type="Proteomes" id="UP000254927">
    <property type="component" value="Unassembled WGS sequence"/>
</dbReference>
<name>A0A378TX74_NEIEL</name>
<dbReference type="EMBL" id="UGQW01000001">
    <property type="protein sequence ID" value="STZ66682.1"/>
    <property type="molecule type" value="Genomic_DNA"/>
</dbReference>
<evidence type="ECO:0000313" key="3">
    <source>
        <dbReference type="Proteomes" id="UP000254927"/>
    </source>
</evidence>
<feature type="domain" description="DUF6884" evidence="1">
    <location>
        <begin position="4"/>
        <end position="134"/>
    </location>
</feature>
<sequence>MKKIVLIACVSKKSDKKQKAELLYQSSLFKKELQYAKEVIRADKIFILSALHGLLNLSDEIEPYNLTLNDMAVAKRKAWAEEVLKSLRENADIEKDEFVFLAGERYRQFLIPFLKNYSIPMQGLKIGMQLQWLTKELAKQNEK</sequence>
<evidence type="ECO:0000259" key="1">
    <source>
        <dbReference type="Pfam" id="PF21818"/>
    </source>
</evidence>
<proteinExistence type="predicted"/>
<accession>A0A378TX74</accession>
<dbReference type="InterPro" id="IPR049251">
    <property type="entry name" value="DUF6884"/>
</dbReference>
<reference evidence="2 3" key="1">
    <citation type="submission" date="2018-06" db="EMBL/GenBank/DDBJ databases">
        <authorList>
            <consortium name="Pathogen Informatics"/>
            <person name="Doyle S."/>
        </authorList>
    </citation>
    <scope>NUCLEOTIDE SEQUENCE [LARGE SCALE GENOMIC DNA]</scope>
    <source>
        <strain evidence="2 3">NCTC10660</strain>
    </source>
</reference>
<gene>
    <name evidence="2" type="ORF">NCTC10660_00133</name>
</gene>
<protein>
    <recommendedName>
        <fullName evidence="1">DUF6884 domain-containing protein</fullName>
    </recommendedName>
</protein>
<dbReference type="RefSeq" id="WP_074896485.1">
    <property type="nucleotide sequence ID" value="NZ_CP031252.1"/>
</dbReference>
<dbReference type="AlphaFoldDB" id="A0A378TX74"/>
<dbReference type="GeneID" id="93351151"/>